<dbReference type="RefSeq" id="YP_009187480.1">
    <property type="nucleotide sequence ID" value="NC_028657.1"/>
</dbReference>
<keyword evidence="2" id="KW-1185">Reference proteome</keyword>
<evidence type="ECO:0000313" key="1">
    <source>
        <dbReference type="EMBL" id="ALP47904.1"/>
    </source>
</evidence>
<protein>
    <submittedName>
        <fullName evidence="1">Uncharacterized protein</fullName>
    </submittedName>
</protein>
<dbReference type="Proteomes" id="UP000201818">
    <property type="component" value="Segment"/>
</dbReference>
<sequence length="68" mass="7305">MSKAIDAILESYQRSISDGEKRAIAVAAALQIIEAKVSNAPTNNAVVENEFNNLNKYADQILAALKGE</sequence>
<proteinExistence type="predicted"/>
<dbReference type="KEGG" id="vg:26516136"/>
<reference evidence="1 2" key="1">
    <citation type="submission" date="2015-10" db="EMBL/GenBank/DDBJ databases">
        <title>Complete Genome Sequence of the Pseudomonas phage YMC11/02/R656_PAE_BP.</title>
        <authorList>
            <person name="Jeon J."/>
            <person name="Yong D."/>
            <person name="Lee K."/>
        </authorList>
    </citation>
    <scope>NUCLEOTIDE SEQUENCE [LARGE SCALE GENOMIC DNA]</scope>
</reference>
<name>A0A0S2SYV3_9CAUD</name>
<organism evidence="1 2">
    <name type="scientific">Pseudomonas phage YMC11/02/R656</name>
    <dbReference type="NCBI Taxonomy" id="1755689"/>
    <lineage>
        <taxon>Viruses</taxon>
        <taxon>Duplodnaviria</taxon>
        <taxon>Heunggongvirae</taxon>
        <taxon>Uroviricota</taxon>
        <taxon>Caudoviricetes</taxon>
        <taxon>Bugaksanvirus</taxon>
        <taxon>Bugaksanvirus R656</taxon>
    </lineage>
</organism>
<gene>
    <name evidence="1" type="ORF">BPPAER656_00830</name>
</gene>
<dbReference type="EMBL" id="KT968831">
    <property type="protein sequence ID" value="ALP47904.1"/>
    <property type="molecule type" value="Genomic_DNA"/>
</dbReference>
<dbReference type="GeneID" id="26516136"/>
<accession>A0A0S2SYV3</accession>
<evidence type="ECO:0000313" key="2">
    <source>
        <dbReference type="Proteomes" id="UP000201818"/>
    </source>
</evidence>